<name>A0A8E0RWS3_9TREM</name>
<dbReference type="Proteomes" id="UP000728185">
    <property type="component" value="Unassembled WGS sequence"/>
</dbReference>
<dbReference type="EMBL" id="LUCM01004650">
    <property type="protein sequence ID" value="KAA0194041.1"/>
    <property type="molecule type" value="Genomic_DNA"/>
</dbReference>
<sequence>MTLCIFLHAKHLNELAEERATRKVSQISAEDQHHTSRSFLNPIPCSQRSRIDVANCIIIGMQIATMCGKSDLFGQLANLLNAHLQPMIKENVSSPELAQVTLISSVNNTSL</sequence>
<accession>A0A8E0RWS3</accession>
<protein>
    <submittedName>
        <fullName evidence="1">Uncharacterized protein</fullName>
    </submittedName>
</protein>
<comment type="caution">
    <text evidence="1">The sequence shown here is derived from an EMBL/GenBank/DDBJ whole genome shotgun (WGS) entry which is preliminary data.</text>
</comment>
<keyword evidence="2" id="KW-1185">Reference proteome</keyword>
<dbReference type="AlphaFoldDB" id="A0A8E0RWS3"/>
<organism evidence="1 2">
    <name type="scientific">Fasciolopsis buskii</name>
    <dbReference type="NCBI Taxonomy" id="27845"/>
    <lineage>
        <taxon>Eukaryota</taxon>
        <taxon>Metazoa</taxon>
        <taxon>Spiralia</taxon>
        <taxon>Lophotrochozoa</taxon>
        <taxon>Platyhelminthes</taxon>
        <taxon>Trematoda</taxon>
        <taxon>Digenea</taxon>
        <taxon>Plagiorchiida</taxon>
        <taxon>Echinostomata</taxon>
        <taxon>Echinostomatoidea</taxon>
        <taxon>Fasciolidae</taxon>
        <taxon>Fasciolopsis</taxon>
    </lineage>
</organism>
<proteinExistence type="predicted"/>
<evidence type="ECO:0000313" key="1">
    <source>
        <dbReference type="EMBL" id="KAA0194041.1"/>
    </source>
</evidence>
<evidence type="ECO:0000313" key="2">
    <source>
        <dbReference type="Proteomes" id="UP000728185"/>
    </source>
</evidence>
<gene>
    <name evidence="1" type="ORF">FBUS_01074</name>
</gene>
<reference evidence="1" key="1">
    <citation type="submission" date="2019-05" db="EMBL/GenBank/DDBJ databases">
        <title>Annotation for the trematode Fasciolopsis buski.</title>
        <authorList>
            <person name="Choi Y.-J."/>
        </authorList>
    </citation>
    <scope>NUCLEOTIDE SEQUENCE</scope>
    <source>
        <strain evidence="1">HT</strain>
        <tissue evidence="1">Whole worm</tissue>
    </source>
</reference>